<evidence type="ECO:0000313" key="8">
    <source>
        <dbReference type="EMBL" id="AOW44267.1"/>
    </source>
</evidence>
<dbReference type="GO" id="GO:0000978">
    <property type="term" value="F:RNA polymerase II cis-regulatory region sequence-specific DNA binding"/>
    <property type="evidence" value="ECO:0007669"/>
    <property type="project" value="TreeGrafter"/>
</dbReference>
<dbReference type="InterPro" id="IPR036390">
    <property type="entry name" value="WH_DNA-bd_sf"/>
</dbReference>
<dbReference type="InterPro" id="IPR036388">
    <property type="entry name" value="WH-like_DNA-bd_sf"/>
</dbReference>
<organism evidence="8">
    <name type="scientific">Haliotis diversicolor</name>
    <name type="common">Abalone</name>
    <name type="synonym">Sulculus diversicolor</name>
    <dbReference type="NCBI Taxonomy" id="36095"/>
    <lineage>
        <taxon>Eukaryota</taxon>
        <taxon>Metazoa</taxon>
        <taxon>Spiralia</taxon>
        <taxon>Lophotrochozoa</taxon>
        <taxon>Mollusca</taxon>
        <taxon>Gastropoda</taxon>
        <taxon>Vetigastropoda</taxon>
        <taxon>Lepetellida</taxon>
        <taxon>Haliotoidea</taxon>
        <taxon>Haliotidae</taxon>
        <taxon>Haliotis</taxon>
    </lineage>
</organism>
<accession>A0A1D8QQQ1</accession>
<dbReference type="InterPro" id="IPR017855">
    <property type="entry name" value="SMAD-like_dom_sf"/>
</dbReference>
<dbReference type="Pfam" id="PF00605">
    <property type="entry name" value="IRF"/>
    <property type="match status" value="1"/>
</dbReference>
<dbReference type="SUPFAM" id="SSF46785">
    <property type="entry name" value="Winged helix' DNA-binding domain"/>
    <property type="match status" value="1"/>
</dbReference>
<dbReference type="InterPro" id="IPR001346">
    <property type="entry name" value="Interferon_reg_fact_DNA-bd_dom"/>
</dbReference>
<dbReference type="GO" id="GO:0045944">
    <property type="term" value="P:positive regulation of transcription by RNA polymerase II"/>
    <property type="evidence" value="ECO:0007669"/>
    <property type="project" value="UniProtKB-ARBA"/>
</dbReference>
<proteinExistence type="evidence at transcript level"/>
<dbReference type="GO" id="GO:0002376">
    <property type="term" value="P:immune system process"/>
    <property type="evidence" value="ECO:0007669"/>
    <property type="project" value="TreeGrafter"/>
</dbReference>
<dbReference type="Gene3D" id="1.10.10.10">
    <property type="entry name" value="Winged helix-like DNA-binding domain superfamily/Winged helix DNA-binding domain"/>
    <property type="match status" value="1"/>
</dbReference>
<dbReference type="InterPro" id="IPR008984">
    <property type="entry name" value="SMAD_FHA_dom_sf"/>
</dbReference>
<dbReference type="EMBL" id="KU896782">
    <property type="protein sequence ID" value="AOW44267.1"/>
    <property type="molecule type" value="mRNA"/>
</dbReference>
<evidence type="ECO:0000259" key="7">
    <source>
        <dbReference type="PROSITE" id="PS51507"/>
    </source>
</evidence>
<name>A0A1D8QQQ1_HALDV</name>
<dbReference type="PANTHER" id="PTHR11949">
    <property type="entry name" value="INTERFERON REGULATORY FACTOR"/>
    <property type="match status" value="1"/>
</dbReference>
<evidence type="ECO:0000256" key="2">
    <source>
        <dbReference type="ARBA" id="ARBA00023015"/>
    </source>
</evidence>
<dbReference type="PANTHER" id="PTHR11949:SF53">
    <property type="entry name" value="IRF TRYPTOPHAN PENTAD REPEAT DOMAIN-CONTAINING PROTEIN"/>
    <property type="match status" value="1"/>
</dbReference>
<keyword evidence="4" id="KW-0010">Activator</keyword>
<evidence type="ECO:0000256" key="3">
    <source>
        <dbReference type="ARBA" id="ARBA00023125"/>
    </source>
</evidence>
<sequence length="488" mass="55675">MSSSHLNEPQNRQRLRPWLEAKINSGNFPGLEWVDRPQYIFKIPWKHGGKQDWSESDSLIFKEWAIHTGRFRDGIDQPDWPSWKTRLRCALNKLPDIQEIKDLSNLDGNNPFRVYRFLPKKGQESPHRRNGVPPRYDADDHFAHSPAGNPIKQEMASNIPKTVSDTISGESEAGIRISSLGSDLGGIDVDDLIPLADRRPPATSTAHGRYPLNEEEMDTEDNLVIDERPYPTDAHTGAPSAHNNGHPDREIPMADSSLHQLMMLTRLQKEPELHEVIVKLKYRHTEVAGHHVKNRSGCRLFYGPMMDAIVGNLQEEMYGPACLDQLHFPLCDNLIDNHRQSSLTTQLLNVLDRGLILETINGDIYATRKCRLVIFVSQPQNPFGQPIKLHRNKPPVKVFDYHGYFLPTLQRALQGECHPPSAEFLIGFGQDWKMEKQPYNNLLISATVSHARAYHQLSQIPTNAMVSNSDEYDRYLDNFKELGIQQRS</sequence>
<dbReference type="SMART" id="SM00348">
    <property type="entry name" value="IRF"/>
    <property type="match status" value="1"/>
</dbReference>
<dbReference type="GO" id="GO:0000981">
    <property type="term" value="F:DNA-binding transcription factor activity, RNA polymerase II-specific"/>
    <property type="evidence" value="ECO:0007669"/>
    <property type="project" value="TreeGrafter"/>
</dbReference>
<dbReference type="AlphaFoldDB" id="A0A1D8QQQ1"/>
<dbReference type="Gene3D" id="2.60.200.10">
    <property type="match status" value="1"/>
</dbReference>
<dbReference type="SUPFAM" id="SSF49879">
    <property type="entry name" value="SMAD/FHA domain"/>
    <property type="match status" value="1"/>
</dbReference>
<dbReference type="PROSITE" id="PS51507">
    <property type="entry name" value="IRF_2"/>
    <property type="match status" value="1"/>
</dbReference>
<evidence type="ECO:0000256" key="6">
    <source>
        <dbReference type="ARBA" id="ARBA00023242"/>
    </source>
</evidence>
<dbReference type="Pfam" id="PF10401">
    <property type="entry name" value="IRF-3"/>
    <property type="match status" value="1"/>
</dbReference>
<dbReference type="PRINTS" id="PR00267">
    <property type="entry name" value="INTFRNREGFCT"/>
</dbReference>
<feature type="domain" description="IRF tryptophan pentad repeat" evidence="7">
    <location>
        <begin position="12"/>
        <end position="119"/>
    </location>
</feature>
<dbReference type="InterPro" id="IPR019817">
    <property type="entry name" value="Interferon_reg_fac_CS"/>
</dbReference>
<keyword evidence="2" id="KW-0805">Transcription regulation</keyword>
<keyword evidence="5" id="KW-0804">Transcription</keyword>
<dbReference type="PROSITE" id="PS00601">
    <property type="entry name" value="IRF_1"/>
    <property type="match status" value="1"/>
</dbReference>
<protein>
    <submittedName>
        <fullName evidence="8">Interferon regulatory factor</fullName>
    </submittedName>
</protein>
<keyword evidence="6" id="KW-0539">Nucleus</keyword>
<dbReference type="SMART" id="SM01243">
    <property type="entry name" value="IRF-3"/>
    <property type="match status" value="1"/>
</dbReference>
<evidence type="ECO:0000256" key="5">
    <source>
        <dbReference type="ARBA" id="ARBA00023163"/>
    </source>
</evidence>
<dbReference type="InterPro" id="IPR019471">
    <property type="entry name" value="Interferon_reg_factor-3"/>
</dbReference>
<evidence type="ECO:0000256" key="4">
    <source>
        <dbReference type="ARBA" id="ARBA00023159"/>
    </source>
</evidence>
<evidence type="ECO:0000256" key="1">
    <source>
        <dbReference type="ARBA" id="ARBA00004123"/>
    </source>
</evidence>
<dbReference type="CDD" id="cd00103">
    <property type="entry name" value="IRF"/>
    <property type="match status" value="1"/>
</dbReference>
<dbReference type="GO" id="GO:0005634">
    <property type="term" value="C:nucleus"/>
    <property type="evidence" value="ECO:0007669"/>
    <property type="project" value="UniProtKB-SubCell"/>
</dbReference>
<dbReference type="FunFam" id="1.10.10.10:FF:000041">
    <property type="entry name" value="Interferon regulatory factor 4"/>
    <property type="match status" value="1"/>
</dbReference>
<comment type="subcellular location">
    <subcellularLocation>
        <location evidence="1">Nucleus</location>
    </subcellularLocation>
</comment>
<keyword evidence="3" id="KW-0238">DNA-binding</keyword>
<reference evidence="8" key="1">
    <citation type="submission" date="2016-03" db="EMBL/GenBank/DDBJ databases">
        <title>Cloning and expression analysis of interferon regulatory factor gene from small abalone Haliotis diversicolor.</title>
        <authorList>
            <person name="Lin S."/>
            <person name="Wang G."/>
            <person name="Wang Y."/>
        </authorList>
    </citation>
    <scope>NUCLEOTIDE SEQUENCE</scope>
</reference>